<dbReference type="InterPro" id="IPR017452">
    <property type="entry name" value="GPCR_Rhodpsn_7TM"/>
</dbReference>
<feature type="domain" description="G-protein coupled receptors family 1 profile" evidence="6">
    <location>
        <begin position="63"/>
        <end position="329"/>
    </location>
</feature>
<evidence type="ECO:0000313" key="8">
    <source>
        <dbReference type="Proteomes" id="UP000006672"/>
    </source>
</evidence>
<evidence type="ECO:0000313" key="7">
    <source>
        <dbReference type="EMBL" id="VIO88192.1"/>
    </source>
</evidence>
<accession>A0A4E9EV68</accession>
<feature type="transmembrane region" description="Helical" evidence="5">
    <location>
        <begin position="49"/>
        <end position="71"/>
    </location>
</feature>
<evidence type="ECO:0000256" key="1">
    <source>
        <dbReference type="ARBA" id="ARBA00004370"/>
    </source>
</evidence>
<evidence type="ECO:0000259" key="6">
    <source>
        <dbReference type="PROSITE" id="PS50262"/>
    </source>
</evidence>
<gene>
    <name evidence="7 9" type="primary">Bm17990</name>
    <name evidence="7" type="ORF">BM_BM17990</name>
</gene>
<keyword evidence="2 5" id="KW-0812">Transmembrane</keyword>
<name>A0A4E9EV68_BRUMA</name>
<feature type="transmembrane region" description="Helical" evidence="5">
    <location>
        <begin position="272"/>
        <end position="297"/>
    </location>
</feature>
<dbReference type="PANTHER" id="PTHR47760:SF1">
    <property type="entry name" value="G-PROTEIN COUPLED RECEPTORS FAMILY 1 PROFILE DOMAIN-CONTAINING PROTEIN"/>
    <property type="match status" value="1"/>
</dbReference>
<feature type="transmembrane region" description="Helical" evidence="5">
    <location>
        <begin position="309"/>
        <end position="332"/>
    </location>
</feature>
<dbReference type="PRINTS" id="PR00237">
    <property type="entry name" value="GPCRRHODOPSN"/>
</dbReference>
<dbReference type="SUPFAM" id="SSF81321">
    <property type="entry name" value="Family A G protein-coupled receptor-like"/>
    <property type="match status" value="1"/>
</dbReference>
<dbReference type="CDD" id="cd14978">
    <property type="entry name" value="7tmA_FMRFamide_R-like"/>
    <property type="match status" value="1"/>
</dbReference>
<feature type="transmembrane region" description="Helical" evidence="5">
    <location>
        <begin position="120"/>
        <end position="145"/>
    </location>
</feature>
<evidence type="ECO:0000256" key="5">
    <source>
        <dbReference type="SAM" id="Phobius"/>
    </source>
</evidence>
<dbReference type="EMBL" id="CAAKNF010000196">
    <property type="protein sequence ID" value="VIO88192.1"/>
    <property type="molecule type" value="Genomic_DNA"/>
</dbReference>
<feature type="transmembrane region" description="Helical" evidence="5">
    <location>
        <begin position="166"/>
        <end position="186"/>
    </location>
</feature>
<dbReference type="CTD" id="66059112"/>
<protein>
    <submittedName>
        <fullName evidence="9">G-protein coupled receptors family 1 profile domain-containing protein</fullName>
    </submittedName>
</protein>
<comment type="subcellular location">
    <subcellularLocation>
        <location evidence="1">Membrane</location>
    </subcellularLocation>
</comment>
<dbReference type="GO" id="GO:0004930">
    <property type="term" value="F:G protein-coupled receptor activity"/>
    <property type="evidence" value="ECO:0007669"/>
    <property type="project" value="InterPro"/>
</dbReference>
<dbReference type="Gene3D" id="1.20.1070.10">
    <property type="entry name" value="Rhodopsin 7-helix transmembrane proteins"/>
    <property type="match status" value="1"/>
</dbReference>
<dbReference type="OrthoDB" id="10033446at2759"/>
<feature type="transmembrane region" description="Helical" evidence="5">
    <location>
        <begin position="83"/>
        <end position="108"/>
    </location>
</feature>
<evidence type="ECO:0000313" key="9">
    <source>
        <dbReference type="WBParaSite" id="Bm17990.1"/>
    </source>
</evidence>
<dbReference type="Pfam" id="PF00001">
    <property type="entry name" value="7tm_1"/>
    <property type="match status" value="1"/>
</dbReference>
<reference evidence="8" key="1">
    <citation type="journal article" date="2007" name="Science">
        <title>Draft genome of the filarial nematode parasite Brugia malayi.</title>
        <authorList>
            <person name="Ghedin E."/>
            <person name="Wang S."/>
            <person name="Spiro D."/>
            <person name="Caler E."/>
            <person name="Zhao Q."/>
            <person name="Crabtree J."/>
            <person name="Allen J.E."/>
            <person name="Delcher A.L."/>
            <person name="Guiliano D.B."/>
            <person name="Miranda-Saavedra D."/>
            <person name="Angiuoli S.V."/>
            <person name="Creasy T."/>
            <person name="Amedeo P."/>
            <person name="Haas B."/>
            <person name="El-Sayed N.M."/>
            <person name="Wortman J.R."/>
            <person name="Feldblyum T."/>
            <person name="Tallon L."/>
            <person name="Schatz M."/>
            <person name="Shumway M."/>
            <person name="Koo H."/>
            <person name="Salzberg S.L."/>
            <person name="Schobel S."/>
            <person name="Pertea M."/>
            <person name="Pop M."/>
            <person name="White O."/>
            <person name="Barton G.J."/>
            <person name="Carlow C.K."/>
            <person name="Crawford M.J."/>
            <person name="Daub J."/>
            <person name="Dimmic M.W."/>
            <person name="Estes C.F."/>
            <person name="Foster J.M."/>
            <person name="Ganatra M."/>
            <person name="Gregory W.F."/>
            <person name="Johnson N.M."/>
            <person name="Jin J."/>
            <person name="Komuniecki R."/>
            <person name="Korf I."/>
            <person name="Kumar S."/>
            <person name="Laney S."/>
            <person name="Li B.W."/>
            <person name="Li W."/>
            <person name="Lindblom T.H."/>
            <person name="Lustigman S."/>
            <person name="Ma D."/>
            <person name="Maina C.V."/>
            <person name="Martin D.M."/>
            <person name="McCarter J.P."/>
            <person name="McReynolds L."/>
            <person name="Mitreva M."/>
            <person name="Nutman T.B."/>
            <person name="Parkinson J."/>
            <person name="Peregrin-Alvarez J.M."/>
            <person name="Poole C."/>
            <person name="Ren Q."/>
            <person name="Saunders L."/>
            <person name="Sluder A.E."/>
            <person name="Smith K."/>
            <person name="Stanke M."/>
            <person name="Unnasch T.R."/>
            <person name="Ware J."/>
            <person name="Wei A.D."/>
            <person name="Weil G."/>
            <person name="Williams D.J."/>
            <person name="Zhang Y."/>
            <person name="Williams S.A."/>
            <person name="Fraser-Liggett C."/>
            <person name="Slatko B."/>
            <person name="Blaxter M.L."/>
            <person name="Scott A.L."/>
        </authorList>
    </citation>
    <scope>NUCLEOTIDE SEQUENCE</scope>
    <source>
        <strain evidence="8">FR3</strain>
    </source>
</reference>
<evidence type="ECO:0000256" key="4">
    <source>
        <dbReference type="ARBA" id="ARBA00023136"/>
    </source>
</evidence>
<feature type="transmembrane region" description="Helical" evidence="5">
    <location>
        <begin position="226"/>
        <end position="243"/>
    </location>
</feature>
<dbReference type="PROSITE" id="PS50262">
    <property type="entry name" value="G_PROTEIN_RECEP_F1_2"/>
    <property type="match status" value="1"/>
</dbReference>
<dbReference type="InterPro" id="IPR053093">
    <property type="entry name" value="GPCR-like"/>
</dbReference>
<accession>A0A5S6PEU6</accession>
<reference evidence="9" key="3">
    <citation type="submission" date="2019-12" db="UniProtKB">
        <authorList>
            <consortium name="WormBaseParasite"/>
        </authorList>
    </citation>
    <scope>IDENTIFICATION</scope>
</reference>
<evidence type="ECO:0000256" key="2">
    <source>
        <dbReference type="ARBA" id="ARBA00022692"/>
    </source>
</evidence>
<sequence>MISQSLCSILISDNANLDDNAATSIYFTKLIVNGTTDANRVSLVNHITYGYIAPIIISFGIIGDIMTVATLTRSLFKRSSIIYTYLILLAITDLSTLLSVIPMILWLLDCRLCSYPSALYYAHIGFPLVNAFMGASVWIVVFLTMSQYMAVCHPFHHRYLRTRKMCLLLVITSYVMNFCIYAPWAAKKVLYEVPPGFATCQFVVCDRKIEMWYKVYEWCRETISRLLPFVLVAYFNSKILITYRNTKKERFQRLASNQQKISTKSEQEEKRLFTLLFSIIIIFFICTIPAAPLTIFVSDKRSFNVPFQIIRAIINVMEFTKFALNFYFYCLINPNIRLICSQMIRCKPIKNPSRIFGQAMNPASHFAKRRYFTTHNCRPFSDSNNFSRSLPISRSKIMDDKIDKQLTIINDNLTDEFILKGIGNDDDNAITTTTSDIIVGDVPVIITTDSLEEIRLLINGRCSMV</sequence>
<dbReference type="GeneID" id="66059112"/>
<dbReference type="KEGG" id="bmy:BM_BM17990"/>
<dbReference type="Proteomes" id="UP000006672">
    <property type="component" value="Unassembled WGS sequence"/>
</dbReference>
<reference evidence="7" key="2">
    <citation type="submission" date="2019-04" db="EMBL/GenBank/DDBJ databases">
        <authorList>
            <person name="Howe K."/>
            <person name="Paulini M."/>
            <person name="Williams G."/>
        </authorList>
    </citation>
    <scope>NUCLEOTIDE SEQUENCE [LARGE SCALE GENOMIC DNA]</scope>
    <source>
        <strain evidence="7">FR3</strain>
    </source>
</reference>
<dbReference type="RefSeq" id="XP_042930683.1">
    <property type="nucleotide sequence ID" value="XM_043074749.1"/>
</dbReference>
<keyword evidence="8" id="KW-1185">Reference proteome</keyword>
<proteinExistence type="predicted"/>
<evidence type="ECO:0000256" key="3">
    <source>
        <dbReference type="ARBA" id="ARBA00022989"/>
    </source>
</evidence>
<keyword evidence="3 5" id="KW-1133">Transmembrane helix</keyword>
<dbReference type="PANTHER" id="PTHR47760">
    <property type="entry name" value="G-PROTEIN COUPLED RECEPTOR B0563.6-LIKE PROTEIN-RELATED"/>
    <property type="match status" value="1"/>
</dbReference>
<dbReference type="InterPro" id="IPR000276">
    <property type="entry name" value="GPCR_Rhodpsn"/>
</dbReference>
<dbReference type="WBParaSite" id="Bm17990.1">
    <property type="protein sequence ID" value="Bm17990.1"/>
    <property type="gene ID" value="WBGene00269132"/>
</dbReference>
<organism evidence="7">
    <name type="scientific">Brugia malayi</name>
    <name type="common">Filarial nematode worm</name>
    <dbReference type="NCBI Taxonomy" id="6279"/>
    <lineage>
        <taxon>Eukaryota</taxon>
        <taxon>Metazoa</taxon>
        <taxon>Ecdysozoa</taxon>
        <taxon>Nematoda</taxon>
        <taxon>Chromadorea</taxon>
        <taxon>Rhabditida</taxon>
        <taxon>Spirurina</taxon>
        <taxon>Spiruromorpha</taxon>
        <taxon>Filarioidea</taxon>
        <taxon>Onchocercidae</taxon>
        <taxon>Brugia</taxon>
    </lineage>
</organism>
<dbReference type="STRING" id="6279.A0A5S6PEU6"/>
<keyword evidence="4 5" id="KW-0472">Membrane</keyword>
<dbReference type="AlphaFoldDB" id="A0A4E9EV68"/>
<dbReference type="GO" id="GO:0016020">
    <property type="term" value="C:membrane"/>
    <property type="evidence" value="ECO:0007669"/>
    <property type="project" value="UniProtKB-SubCell"/>
</dbReference>